<proteinExistence type="predicted"/>
<feature type="transmembrane region" description="Helical" evidence="1">
    <location>
        <begin position="299"/>
        <end position="321"/>
    </location>
</feature>
<dbReference type="STRING" id="490629.SAMN05216266_101253"/>
<dbReference type="PANTHER" id="PTHR23542:SF1">
    <property type="entry name" value="MAJOR FACILITATOR SUPERFAMILY (MFS) PROFILE DOMAIN-CONTAINING PROTEIN"/>
    <property type="match status" value="1"/>
</dbReference>
<feature type="transmembrane region" description="Helical" evidence="1">
    <location>
        <begin position="333"/>
        <end position="352"/>
    </location>
</feature>
<keyword evidence="1" id="KW-0812">Transmembrane</keyword>
<name>A0A1I0VHB7_9PSEU</name>
<organism evidence="2 3">
    <name type="scientific">Amycolatopsis marina</name>
    <dbReference type="NCBI Taxonomy" id="490629"/>
    <lineage>
        <taxon>Bacteria</taxon>
        <taxon>Bacillati</taxon>
        <taxon>Actinomycetota</taxon>
        <taxon>Actinomycetes</taxon>
        <taxon>Pseudonocardiales</taxon>
        <taxon>Pseudonocardiaceae</taxon>
        <taxon>Amycolatopsis</taxon>
    </lineage>
</organism>
<keyword evidence="1" id="KW-0472">Membrane</keyword>
<dbReference type="OrthoDB" id="3637267at2"/>
<dbReference type="InterPro" id="IPR036259">
    <property type="entry name" value="MFS_trans_sf"/>
</dbReference>
<feature type="transmembrane region" description="Helical" evidence="1">
    <location>
        <begin position="84"/>
        <end position="104"/>
    </location>
</feature>
<dbReference type="GO" id="GO:0022857">
    <property type="term" value="F:transmembrane transporter activity"/>
    <property type="evidence" value="ECO:0007669"/>
    <property type="project" value="InterPro"/>
</dbReference>
<dbReference type="Gene3D" id="1.20.1250.20">
    <property type="entry name" value="MFS general substrate transporter like domains"/>
    <property type="match status" value="1"/>
</dbReference>
<sequence length="380" mass="38007">MTTIDHAGTSGLLRHGGYWRWSAGVQLARLPATMAPLAFTVLTTATTGSYRLGGVMMAVFVVAELLGAVPAGRLLDRIGAGRGIVLMLLAAAAGLTALATAAAAGAAPAVLLVLVVVPGVVAGGLSGGFRTLLAGTVGDALLPRAIAVDAMLMESVLIGGPMLVVLLNLVDSLLPLAAMAVVYLLAATFAPRTVTVRVEQPAQRPELPVRTAVGWLACLFSIGHLLSTIEVAPLPLAQRLGAGEAAAALIVAVLSGASIGGSALFAWRGRTTRASAIVFLCGFVLGGVLVAVVPGWAGLLMGVALVGACVGPLLTVASVRLQRLLPEGRRAEGFSVAFAVNASGFGIGSLTVGLLPLHLAPLLGAGSAALACAILVARPS</sequence>
<evidence type="ECO:0000313" key="3">
    <source>
        <dbReference type="Proteomes" id="UP000243799"/>
    </source>
</evidence>
<feature type="transmembrane region" description="Helical" evidence="1">
    <location>
        <begin position="173"/>
        <end position="195"/>
    </location>
</feature>
<dbReference type="RefSeq" id="WP_091668163.1">
    <property type="nucleotide sequence ID" value="NZ_FOKG01000001.1"/>
</dbReference>
<feature type="transmembrane region" description="Helical" evidence="1">
    <location>
        <begin position="246"/>
        <end position="267"/>
    </location>
</feature>
<evidence type="ECO:0000313" key="2">
    <source>
        <dbReference type="EMBL" id="SFA75775.1"/>
    </source>
</evidence>
<feature type="transmembrane region" description="Helical" evidence="1">
    <location>
        <begin position="110"/>
        <end position="133"/>
    </location>
</feature>
<dbReference type="SUPFAM" id="SSF103473">
    <property type="entry name" value="MFS general substrate transporter"/>
    <property type="match status" value="1"/>
</dbReference>
<reference evidence="3" key="1">
    <citation type="submission" date="2016-10" db="EMBL/GenBank/DDBJ databases">
        <authorList>
            <person name="Varghese N."/>
            <person name="Submissions S."/>
        </authorList>
    </citation>
    <scope>NUCLEOTIDE SEQUENCE [LARGE SCALE GENOMIC DNA]</scope>
    <source>
        <strain evidence="3">CGMCC 4.3568</strain>
    </source>
</reference>
<dbReference type="Proteomes" id="UP000243799">
    <property type="component" value="Unassembled WGS sequence"/>
</dbReference>
<dbReference type="Pfam" id="PF07690">
    <property type="entry name" value="MFS_1"/>
    <property type="match status" value="1"/>
</dbReference>
<protein>
    <recommendedName>
        <fullName evidence="4">Major Facilitator Superfamily protein</fullName>
    </recommendedName>
</protein>
<evidence type="ECO:0000256" key="1">
    <source>
        <dbReference type="SAM" id="Phobius"/>
    </source>
</evidence>
<dbReference type="EMBL" id="FOKG01000001">
    <property type="protein sequence ID" value="SFA75775.1"/>
    <property type="molecule type" value="Genomic_DNA"/>
</dbReference>
<feature type="transmembrane region" description="Helical" evidence="1">
    <location>
        <begin position="52"/>
        <end position="72"/>
    </location>
</feature>
<gene>
    <name evidence="2" type="ORF">SAMN05216266_101253</name>
</gene>
<evidence type="ECO:0008006" key="4">
    <source>
        <dbReference type="Google" id="ProtNLM"/>
    </source>
</evidence>
<feature type="transmembrane region" description="Helical" evidence="1">
    <location>
        <begin position="274"/>
        <end position="293"/>
    </location>
</feature>
<keyword evidence="3" id="KW-1185">Reference proteome</keyword>
<accession>A0A1I0VHB7</accession>
<dbReference type="AlphaFoldDB" id="A0A1I0VHB7"/>
<feature type="transmembrane region" description="Helical" evidence="1">
    <location>
        <begin position="358"/>
        <end position="377"/>
    </location>
</feature>
<feature type="transmembrane region" description="Helical" evidence="1">
    <location>
        <begin position="207"/>
        <end position="226"/>
    </location>
</feature>
<dbReference type="PANTHER" id="PTHR23542">
    <property type="match status" value="1"/>
</dbReference>
<keyword evidence="1" id="KW-1133">Transmembrane helix</keyword>
<dbReference type="InterPro" id="IPR011701">
    <property type="entry name" value="MFS"/>
</dbReference>